<dbReference type="Pfam" id="PF01717">
    <property type="entry name" value="Meth_synt_2"/>
    <property type="match status" value="1"/>
</dbReference>
<evidence type="ECO:0000259" key="1">
    <source>
        <dbReference type="Pfam" id="PF01717"/>
    </source>
</evidence>
<accession>A0A561DX38</accession>
<sequence length="331" mass="34649">MSGVQASGVGSLPGTGARDAVRQVRDLFVGEGIPYLPELPARGPGADLIGRAASHLTELPVDLQPSGWRLADGSGRDAARGRAYLREDLDELAEAYDGYDGPLKLQVCGPWTLAGSMWLPRGERVVTDAGATRDLVQSLADGAASHVAAVRALVPGAQIVLQLDEPGLPAVLAGRLPTASGFGRTRAVEVSVVRDALTYVVNAVAGITDSLVLHCCAPDVPLPLVRDVPELEPAVDVSLLRAGQWDGIAELVESGRRIWAGVIPTDSAARHPREALGPFVEMWRRVGLGNELLGQVVVTPACGLAGRSPAQALAIQRLTLQGAQFLNDESA</sequence>
<dbReference type="GO" id="GO:0003871">
    <property type="term" value="F:5-methyltetrahydropteroyltriglutamate-homocysteine S-methyltransferase activity"/>
    <property type="evidence" value="ECO:0007669"/>
    <property type="project" value="InterPro"/>
</dbReference>
<protein>
    <submittedName>
        <fullName evidence="2">Cobalamin-independent methionine synthase catalytic subunit</fullName>
    </submittedName>
</protein>
<evidence type="ECO:0000313" key="2">
    <source>
        <dbReference type="EMBL" id="TWE07906.1"/>
    </source>
</evidence>
<dbReference type="InterPro" id="IPR002629">
    <property type="entry name" value="Met_Synth_C/arc"/>
</dbReference>
<dbReference type="Proteomes" id="UP000318297">
    <property type="component" value="Unassembled WGS sequence"/>
</dbReference>
<reference evidence="2 3" key="1">
    <citation type="submission" date="2019-06" db="EMBL/GenBank/DDBJ databases">
        <title>Sequencing the genomes of 1000 actinobacteria strains.</title>
        <authorList>
            <person name="Klenk H.-P."/>
        </authorList>
    </citation>
    <scope>NUCLEOTIDE SEQUENCE [LARGE SCALE GENOMIC DNA]</scope>
    <source>
        <strain evidence="2 3">DSM 19560</strain>
    </source>
</reference>
<gene>
    <name evidence="2" type="ORF">BKA23_3273</name>
</gene>
<keyword evidence="3" id="KW-1185">Reference proteome</keyword>
<organism evidence="2 3">
    <name type="scientific">Rudaeicoccus suwonensis</name>
    <dbReference type="NCBI Taxonomy" id="657409"/>
    <lineage>
        <taxon>Bacteria</taxon>
        <taxon>Bacillati</taxon>
        <taxon>Actinomycetota</taxon>
        <taxon>Actinomycetes</taxon>
        <taxon>Micrococcales</taxon>
        <taxon>Dermacoccaceae</taxon>
        <taxon>Rudaeicoccus</taxon>
    </lineage>
</organism>
<name>A0A561DX38_9MICO</name>
<dbReference type="Gene3D" id="3.20.20.210">
    <property type="match status" value="1"/>
</dbReference>
<dbReference type="SUPFAM" id="SSF51726">
    <property type="entry name" value="UROD/MetE-like"/>
    <property type="match status" value="1"/>
</dbReference>
<dbReference type="RefSeq" id="WP_145230372.1">
    <property type="nucleotide sequence ID" value="NZ_VIVQ01000004.1"/>
</dbReference>
<dbReference type="GO" id="GO:0009086">
    <property type="term" value="P:methionine biosynthetic process"/>
    <property type="evidence" value="ECO:0007669"/>
    <property type="project" value="InterPro"/>
</dbReference>
<evidence type="ECO:0000313" key="3">
    <source>
        <dbReference type="Proteomes" id="UP000318297"/>
    </source>
</evidence>
<dbReference type="EMBL" id="VIVQ01000004">
    <property type="protein sequence ID" value="TWE07906.1"/>
    <property type="molecule type" value="Genomic_DNA"/>
</dbReference>
<feature type="domain" description="Cobalamin-independent methionine synthase MetE C-terminal/archaeal" evidence="1">
    <location>
        <begin position="122"/>
        <end position="313"/>
    </location>
</feature>
<dbReference type="GO" id="GO:0008270">
    <property type="term" value="F:zinc ion binding"/>
    <property type="evidence" value="ECO:0007669"/>
    <property type="project" value="InterPro"/>
</dbReference>
<dbReference type="InterPro" id="IPR038071">
    <property type="entry name" value="UROD/MetE-like_sf"/>
</dbReference>
<proteinExistence type="predicted"/>
<dbReference type="AlphaFoldDB" id="A0A561DX38"/>
<dbReference type="OrthoDB" id="5242426at2"/>
<comment type="caution">
    <text evidence="2">The sequence shown here is derived from an EMBL/GenBank/DDBJ whole genome shotgun (WGS) entry which is preliminary data.</text>
</comment>